<feature type="domain" description="Major facilitator superfamily (MFS) profile" evidence="9">
    <location>
        <begin position="17"/>
        <end position="400"/>
    </location>
</feature>
<comment type="similarity">
    <text evidence="2 8">Belongs to the major facilitator superfamily. Bcr/CmlA family.</text>
</comment>
<feature type="transmembrane region" description="Helical" evidence="8">
    <location>
        <begin position="12"/>
        <end position="31"/>
    </location>
</feature>
<keyword evidence="3 8" id="KW-0813">Transport</keyword>
<dbReference type="eggNOG" id="COG2814">
    <property type="taxonomic scope" value="Bacteria"/>
</dbReference>
<feature type="transmembrane region" description="Helical" evidence="8">
    <location>
        <begin position="173"/>
        <end position="191"/>
    </location>
</feature>
<organism evidence="10 11">
    <name type="scientific">Agrilactobacillus composti DSM 18527 = JCM 14202</name>
    <dbReference type="NCBI Taxonomy" id="1423734"/>
    <lineage>
        <taxon>Bacteria</taxon>
        <taxon>Bacillati</taxon>
        <taxon>Bacillota</taxon>
        <taxon>Bacilli</taxon>
        <taxon>Lactobacillales</taxon>
        <taxon>Lactobacillaceae</taxon>
        <taxon>Agrilactobacillus</taxon>
    </lineage>
</organism>
<keyword evidence="5 8" id="KW-0812">Transmembrane</keyword>
<dbReference type="AlphaFoldDB" id="A0A0R1XJR7"/>
<dbReference type="GO" id="GO:0005886">
    <property type="term" value="C:plasma membrane"/>
    <property type="evidence" value="ECO:0007669"/>
    <property type="project" value="UniProtKB-SubCell"/>
</dbReference>
<evidence type="ECO:0000256" key="8">
    <source>
        <dbReference type="RuleBase" id="RU365088"/>
    </source>
</evidence>
<evidence type="ECO:0000256" key="5">
    <source>
        <dbReference type="ARBA" id="ARBA00022692"/>
    </source>
</evidence>
<dbReference type="EMBL" id="AZGA01000088">
    <property type="protein sequence ID" value="KRM30386.1"/>
    <property type="molecule type" value="Genomic_DNA"/>
</dbReference>
<keyword evidence="7 8" id="KW-0472">Membrane</keyword>
<dbReference type="NCBIfam" id="TIGR00710">
    <property type="entry name" value="efflux_Bcr_CflA"/>
    <property type="match status" value="1"/>
</dbReference>
<feature type="transmembrane region" description="Helical" evidence="8">
    <location>
        <begin position="141"/>
        <end position="167"/>
    </location>
</feature>
<dbReference type="STRING" id="1423734.FC83_GL001517"/>
<dbReference type="InterPro" id="IPR004812">
    <property type="entry name" value="Efflux_drug-R_Bcr/CmlA"/>
</dbReference>
<feature type="transmembrane region" description="Helical" evidence="8">
    <location>
        <begin position="108"/>
        <end position="129"/>
    </location>
</feature>
<dbReference type="Gene3D" id="1.20.1720.10">
    <property type="entry name" value="Multidrug resistance protein D"/>
    <property type="match status" value="1"/>
</dbReference>
<evidence type="ECO:0000313" key="11">
    <source>
        <dbReference type="Proteomes" id="UP000051236"/>
    </source>
</evidence>
<evidence type="ECO:0000256" key="3">
    <source>
        <dbReference type="ARBA" id="ARBA00022448"/>
    </source>
</evidence>
<evidence type="ECO:0000256" key="2">
    <source>
        <dbReference type="ARBA" id="ARBA00006236"/>
    </source>
</evidence>
<evidence type="ECO:0000256" key="1">
    <source>
        <dbReference type="ARBA" id="ARBA00004651"/>
    </source>
</evidence>
<dbReference type="GO" id="GO:0042910">
    <property type="term" value="F:xenobiotic transmembrane transporter activity"/>
    <property type="evidence" value="ECO:0007669"/>
    <property type="project" value="InterPro"/>
</dbReference>
<gene>
    <name evidence="10" type="ORF">FC83_GL001517</name>
</gene>
<reference evidence="10 11" key="1">
    <citation type="journal article" date="2015" name="Genome Announc.">
        <title>Expanding the biotechnology potential of lactobacilli through comparative genomics of 213 strains and associated genera.</title>
        <authorList>
            <person name="Sun Z."/>
            <person name="Harris H.M."/>
            <person name="McCann A."/>
            <person name="Guo C."/>
            <person name="Argimon S."/>
            <person name="Zhang W."/>
            <person name="Yang X."/>
            <person name="Jeffery I.B."/>
            <person name="Cooney J.C."/>
            <person name="Kagawa T.F."/>
            <person name="Liu W."/>
            <person name="Song Y."/>
            <person name="Salvetti E."/>
            <person name="Wrobel A."/>
            <person name="Rasinkangas P."/>
            <person name="Parkhill J."/>
            <person name="Rea M.C."/>
            <person name="O'Sullivan O."/>
            <person name="Ritari J."/>
            <person name="Douillard F.P."/>
            <person name="Paul Ross R."/>
            <person name="Yang R."/>
            <person name="Briner A.E."/>
            <person name="Felis G.E."/>
            <person name="de Vos W.M."/>
            <person name="Barrangou R."/>
            <person name="Klaenhammer T.R."/>
            <person name="Caufield P.W."/>
            <person name="Cui Y."/>
            <person name="Zhang H."/>
            <person name="O'Toole P.W."/>
        </authorList>
    </citation>
    <scope>NUCLEOTIDE SEQUENCE [LARGE SCALE GENOMIC DNA]</scope>
    <source>
        <strain evidence="10 11">DSM 18527</strain>
    </source>
</reference>
<proteinExistence type="inferred from homology"/>
<name>A0A0R1XJR7_9LACO</name>
<feature type="transmembrane region" description="Helical" evidence="8">
    <location>
        <begin position="51"/>
        <end position="71"/>
    </location>
</feature>
<evidence type="ECO:0000256" key="7">
    <source>
        <dbReference type="ARBA" id="ARBA00023136"/>
    </source>
</evidence>
<comment type="caution">
    <text evidence="8">Lacks conserved residue(s) required for the propagation of feature annotation.</text>
</comment>
<feature type="transmembrane region" description="Helical" evidence="8">
    <location>
        <begin position="346"/>
        <end position="365"/>
    </location>
</feature>
<accession>A0A0R1XJR7</accession>
<dbReference type="PANTHER" id="PTHR23502:SF132">
    <property type="entry name" value="POLYAMINE TRANSPORTER 2-RELATED"/>
    <property type="match status" value="1"/>
</dbReference>
<comment type="subcellular location">
    <subcellularLocation>
        <location evidence="1 8">Cell membrane</location>
        <topology evidence="1 8">Multi-pass membrane protein</topology>
    </subcellularLocation>
</comment>
<dbReference type="PANTHER" id="PTHR23502">
    <property type="entry name" value="MAJOR FACILITATOR SUPERFAMILY"/>
    <property type="match status" value="1"/>
</dbReference>
<keyword evidence="6 8" id="KW-1133">Transmembrane helix</keyword>
<dbReference type="Pfam" id="PF07690">
    <property type="entry name" value="MFS_1"/>
    <property type="match status" value="1"/>
</dbReference>
<feature type="transmembrane region" description="Helical" evidence="8">
    <location>
        <begin position="257"/>
        <end position="274"/>
    </location>
</feature>
<dbReference type="GO" id="GO:1990961">
    <property type="term" value="P:xenobiotic detoxification by transmembrane export across the plasma membrane"/>
    <property type="evidence" value="ECO:0007669"/>
    <property type="project" value="InterPro"/>
</dbReference>
<feature type="transmembrane region" description="Helical" evidence="8">
    <location>
        <begin position="83"/>
        <end position="102"/>
    </location>
</feature>
<dbReference type="RefSeq" id="WP_057002968.1">
    <property type="nucleotide sequence ID" value="NZ_AZGA01000088.1"/>
</dbReference>
<evidence type="ECO:0000313" key="10">
    <source>
        <dbReference type="EMBL" id="KRM30386.1"/>
    </source>
</evidence>
<feature type="transmembrane region" description="Helical" evidence="8">
    <location>
        <begin position="371"/>
        <end position="396"/>
    </location>
</feature>
<evidence type="ECO:0000256" key="4">
    <source>
        <dbReference type="ARBA" id="ARBA00022475"/>
    </source>
</evidence>
<dbReference type="PROSITE" id="PS50850">
    <property type="entry name" value="MFS"/>
    <property type="match status" value="1"/>
</dbReference>
<feature type="transmembrane region" description="Helical" evidence="8">
    <location>
        <begin position="286"/>
        <end position="309"/>
    </location>
</feature>
<dbReference type="InterPro" id="IPR011701">
    <property type="entry name" value="MFS"/>
</dbReference>
<dbReference type="InterPro" id="IPR036259">
    <property type="entry name" value="MFS_trans_sf"/>
</dbReference>
<dbReference type="PATRIC" id="fig|1423734.3.peg.1535"/>
<dbReference type="InterPro" id="IPR020846">
    <property type="entry name" value="MFS_dom"/>
</dbReference>
<dbReference type="SUPFAM" id="SSF103473">
    <property type="entry name" value="MFS general substrate transporter"/>
    <property type="match status" value="1"/>
</dbReference>
<sequence>MAKPATSSQKVLGPKSFIIFLALLSAFVPLSTDLYLPALPTMGRFFAVNEFVMNLTLILFFIFYSGATLIWGPLSDRFGRRPILLIGLTIYMLASVLCGLAQNAPQIIVFRIIQAIGGGTATTIATAIIKDVYRGKQQEDTLAIVQSMVVISPALAPVIGALLLQFISWRGIFFTQAILGLTVVIGSVVYTETNRDRDNASGVIKSIGRLGVVLRNPGFSALLVTFSVMSIVSLAYISSSSYIFQNTFKLSSQMYSFFFSFNALGMLLAPLVYIKVSEKVDRIKVIYTCFGISILGGVLLLACGALSPWTFALTQFPATVASSGVRPPATYLILKQQDQDNGSASSLYSAAGTIFGSVGMVIVSLGQQHPVLILAQIDIWIGIFSIVALFLSLRFLKAKIKL</sequence>
<comment type="caution">
    <text evidence="10">The sequence shown here is derived from an EMBL/GenBank/DDBJ whole genome shotgun (WGS) entry which is preliminary data.</text>
</comment>
<keyword evidence="4 8" id="KW-1003">Cell membrane</keyword>
<keyword evidence="11" id="KW-1185">Reference proteome</keyword>
<dbReference type="Proteomes" id="UP000051236">
    <property type="component" value="Unassembled WGS sequence"/>
</dbReference>
<evidence type="ECO:0000259" key="9">
    <source>
        <dbReference type="PROSITE" id="PS50850"/>
    </source>
</evidence>
<evidence type="ECO:0000256" key="6">
    <source>
        <dbReference type="ARBA" id="ARBA00022989"/>
    </source>
</evidence>
<feature type="transmembrane region" description="Helical" evidence="8">
    <location>
        <begin position="212"/>
        <end position="237"/>
    </location>
</feature>
<protein>
    <recommendedName>
        <fullName evidence="8">Bcr/CflA family efflux transporter</fullName>
    </recommendedName>
</protein>